<evidence type="ECO:0000256" key="1">
    <source>
        <dbReference type="SAM" id="MobiDB-lite"/>
    </source>
</evidence>
<dbReference type="InterPro" id="IPR024555">
    <property type="entry name" value="PX-associated"/>
</dbReference>
<accession>A0A4V1J3E1</accession>
<feature type="domain" description="PX" evidence="2">
    <location>
        <begin position="209"/>
        <end position="366"/>
    </location>
</feature>
<dbReference type="Pfam" id="PF00787">
    <property type="entry name" value="PX"/>
    <property type="match status" value="1"/>
</dbReference>
<sequence length="928" mass="107334">MTPQDLRFLADLSPTQDHFLKRLLVEACLKEELHHLSEPGCLGSLGPPFVQTSDQKPLELPLLRYFFSHFVVSFPFITNKPENEQKMFWNDTVQPFIDSVNTKRLSNASDRKENTKKRKKINARVLRGLLFFFNSMLSSRRELEYLSTDHLKASDQGKLDKLAPTQVLLKRGLNSVYTPHALHEYAKMDYVRNLSIDIVAVEIVQNKTATESWSIFKPFSPIVKQRLHYSYILQITRRKKAGLGVPNYTYASHFIARRHSEFEKLELALKKAFPGLMTSLNRLPRNIKRDKGVRVNASPKPRDTSEPSSLHDDSLEVSLTRGETFKYYREKHRLALRGYLCNLAAVQEITHCQEFETFISDPTETLHDLSARQMADYCERLVLEQNRLATQEEFQNRIARVAFHLSKDISHFKEQILSRPHLLHALFREIGTSKLVDDLSPLVRTFLEWCKLEVAATLYQLFLTQDNSSEWFYKCRKFHRLFPYKMCYGILKYTNPMSIVTKIVDLLLLDLPSFGRKKPGHVNNLLSMLFVVLLDEDLNSYSKERERHLHDPPLNVPQYDVFKARIEYFVNQLDYILQEEVKEESVQKGTDYLLEILSSPLIKPDLTEEDQHTFKTLIQPSYAAYSLLEENKKLEAAAVYVSLKQLWHLDVRTCEKNVLKQLWQEPELTRLIEQFLTFFYQPLMRVMKRCDVHLVFLDFQHFLDDLIAGLTQLDEGGMYFTSSVEMFDRFKRLLDRHEQGLWRFLRDLYLKDDTHLFLKLISWVESFLIALRTKFVAPEKVELDFAAMTPLAAVNPQELVAELDVQISAILAKRRLLKEYLEETARAASTSGSNTETDVSPQKVIENTWSNINSSVFDVQAQDLGLAEGDFAEFNFSAGETKMSTGDNRTAKVLQEIAKLNAAAQKDLGPELLKLVGPTHAKIADVLA</sequence>
<dbReference type="OrthoDB" id="2117459at2759"/>
<dbReference type="AlphaFoldDB" id="A0A4V1J3E1"/>
<name>A0A4V1J3E1_9ASCO</name>
<organism evidence="3 4">
    <name type="scientific">Metschnikowia bicuspidata</name>
    <dbReference type="NCBI Taxonomy" id="27322"/>
    <lineage>
        <taxon>Eukaryota</taxon>
        <taxon>Fungi</taxon>
        <taxon>Dikarya</taxon>
        <taxon>Ascomycota</taxon>
        <taxon>Saccharomycotina</taxon>
        <taxon>Pichiomycetes</taxon>
        <taxon>Metschnikowiaceae</taxon>
        <taxon>Metschnikowia</taxon>
    </lineage>
</organism>
<reference evidence="4" key="1">
    <citation type="journal article" date="2018" name="Nat. Microbiol.">
        <title>Leveraging single-cell genomics to expand the fungal tree of life.</title>
        <authorList>
            <person name="Ahrendt S.R."/>
            <person name="Quandt C.A."/>
            <person name="Ciobanu D."/>
            <person name="Clum A."/>
            <person name="Salamov A."/>
            <person name="Andreopoulos B."/>
            <person name="Cheng J.F."/>
            <person name="Woyke T."/>
            <person name="Pelin A."/>
            <person name="Henrissat B."/>
            <person name="Reynolds N.K."/>
            <person name="Benny G.L."/>
            <person name="Smith M.E."/>
            <person name="James T.Y."/>
            <person name="Grigoriev I.V."/>
        </authorList>
    </citation>
    <scope>NUCLEOTIDE SEQUENCE [LARGE SCALE GENOMIC DNA]</scope>
    <source>
        <strain evidence="4">Baker2002</strain>
    </source>
</reference>
<feature type="compositionally biased region" description="Basic and acidic residues" evidence="1">
    <location>
        <begin position="300"/>
        <end position="314"/>
    </location>
</feature>
<dbReference type="Proteomes" id="UP000268321">
    <property type="component" value="Unassembled WGS sequence"/>
</dbReference>
<dbReference type="SUPFAM" id="SSF64268">
    <property type="entry name" value="PX domain"/>
    <property type="match status" value="1"/>
</dbReference>
<dbReference type="Gene3D" id="3.30.1520.10">
    <property type="entry name" value="Phox-like domain"/>
    <property type="match status" value="1"/>
</dbReference>
<dbReference type="InterPro" id="IPR001683">
    <property type="entry name" value="PX_dom"/>
</dbReference>
<proteinExistence type="predicted"/>
<gene>
    <name evidence="3" type="ORF">METBISCDRAFT_22184</name>
</gene>
<evidence type="ECO:0000259" key="2">
    <source>
        <dbReference type="PROSITE" id="PS50195"/>
    </source>
</evidence>
<dbReference type="EMBL" id="ML004438">
    <property type="protein sequence ID" value="RKP31739.1"/>
    <property type="molecule type" value="Genomic_DNA"/>
</dbReference>
<dbReference type="InterPro" id="IPR047168">
    <property type="entry name" value="LEC1-like"/>
</dbReference>
<keyword evidence="4" id="KW-1185">Reference proteome</keyword>
<evidence type="ECO:0000313" key="4">
    <source>
        <dbReference type="Proteomes" id="UP000268321"/>
    </source>
</evidence>
<dbReference type="InterPro" id="IPR024554">
    <property type="entry name" value="LEC1-like_C"/>
</dbReference>
<dbReference type="PANTHER" id="PTHR47185">
    <property type="entry name" value="PX DOMAIN-CONTAINING PROTEIN YPR097W"/>
    <property type="match status" value="1"/>
</dbReference>
<dbReference type="PROSITE" id="PS50195">
    <property type="entry name" value="PX"/>
    <property type="match status" value="1"/>
</dbReference>
<dbReference type="Pfam" id="PF12825">
    <property type="entry name" value="DUF3818"/>
    <property type="match status" value="1"/>
</dbReference>
<dbReference type="Pfam" id="PF12828">
    <property type="entry name" value="PXB"/>
    <property type="match status" value="1"/>
</dbReference>
<dbReference type="GO" id="GO:0035091">
    <property type="term" value="F:phosphatidylinositol binding"/>
    <property type="evidence" value="ECO:0007669"/>
    <property type="project" value="InterPro"/>
</dbReference>
<feature type="region of interest" description="Disordered" evidence="1">
    <location>
        <begin position="290"/>
        <end position="314"/>
    </location>
</feature>
<protein>
    <recommendedName>
        <fullName evidence="2">PX domain-containing protein</fullName>
    </recommendedName>
</protein>
<dbReference type="InterPro" id="IPR036871">
    <property type="entry name" value="PX_dom_sf"/>
</dbReference>
<dbReference type="PANTHER" id="PTHR47185:SF1">
    <property type="entry name" value="PX DOMAIN-CONTAINING PROTEIN YPR097W"/>
    <property type="match status" value="1"/>
</dbReference>
<evidence type="ECO:0000313" key="3">
    <source>
        <dbReference type="EMBL" id="RKP31739.1"/>
    </source>
</evidence>